<dbReference type="InterPro" id="IPR041492">
    <property type="entry name" value="HAD_2"/>
</dbReference>
<gene>
    <name evidence="1" type="ORF">MNBD_GAMMA23-1286</name>
</gene>
<dbReference type="InterPro" id="IPR006439">
    <property type="entry name" value="HAD-SF_hydro_IA"/>
</dbReference>
<organism evidence="1">
    <name type="scientific">hydrothermal vent metagenome</name>
    <dbReference type="NCBI Taxonomy" id="652676"/>
    <lineage>
        <taxon>unclassified sequences</taxon>
        <taxon>metagenomes</taxon>
        <taxon>ecological metagenomes</taxon>
    </lineage>
</organism>
<dbReference type="NCBIfam" id="TIGR01509">
    <property type="entry name" value="HAD-SF-IA-v3"/>
    <property type="match status" value="1"/>
</dbReference>
<dbReference type="GO" id="GO:0005829">
    <property type="term" value="C:cytosol"/>
    <property type="evidence" value="ECO:0007669"/>
    <property type="project" value="TreeGrafter"/>
</dbReference>
<dbReference type="PRINTS" id="PR00413">
    <property type="entry name" value="HADHALOGNASE"/>
</dbReference>
<dbReference type="Gene3D" id="3.40.50.1000">
    <property type="entry name" value="HAD superfamily/HAD-like"/>
    <property type="match status" value="1"/>
</dbReference>
<dbReference type="InterPro" id="IPR050155">
    <property type="entry name" value="HAD-like_hydrolase_sf"/>
</dbReference>
<dbReference type="AlphaFoldDB" id="A0A3B1AT31"/>
<reference evidence="1" key="1">
    <citation type="submission" date="2018-06" db="EMBL/GenBank/DDBJ databases">
        <authorList>
            <person name="Zhirakovskaya E."/>
        </authorList>
    </citation>
    <scope>NUCLEOTIDE SEQUENCE</scope>
</reference>
<dbReference type="InterPro" id="IPR023214">
    <property type="entry name" value="HAD_sf"/>
</dbReference>
<dbReference type="CDD" id="cd01427">
    <property type="entry name" value="HAD_like"/>
    <property type="match status" value="1"/>
</dbReference>
<dbReference type="NCBIfam" id="NF011564">
    <property type="entry name" value="PRK14988.1"/>
    <property type="match status" value="1"/>
</dbReference>
<dbReference type="SFLD" id="SFLDS00003">
    <property type="entry name" value="Haloacid_Dehalogenase"/>
    <property type="match status" value="1"/>
</dbReference>
<evidence type="ECO:0000313" key="1">
    <source>
        <dbReference type="EMBL" id="VAW97154.1"/>
    </source>
</evidence>
<dbReference type="SFLD" id="SFLDG01129">
    <property type="entry name" value="C1.5:_HAD__Beta-PGM__Phosphata"/>
    <property type="match status" value="1"/>
</dbReference>
<dbReference type="SUPFAM" id="SSF56784">
    <property type="entry name" value="HAD-like"/>
    <property type="match status" value="1"/>
</dbReference>
<dbReference type="GO" id="GO:0006281">
    <property type="term" value="P:DNA repair"/>
    <property type="evidence" value="ECO:0007669"/>
    <property type="project" value="TreeGrafter"/>
</dbReference>
<dbReference type="PANTHER" id="PTHR43434:SF3">
    <property type="entry name" value="GMP_IMP NUCLEOTIDASE YRFG"/>
    <property type="match status" value="1"/>
</dbReference>
<dbReference type="GO" id="GO:0008967">
    <property type="term" value="F:phosphoglycolate phosphatase activity"/>
    <property type="evidence" value="ECO:0007669"/>
    <property type="project" value="TreeGrafter"/>
</dbReference>
<name>A0A3B1AT31_9ZZZZ</name>
<dbReference type="PANTHER" id="PTHR43434">
    <property type="entry name" value="PHOSPHOGLYCOLATE PHOSPHATASE"/>
    <property type="match status" value="1"/>
</dbReference>
<dbReference type="Pfam" id="PF13419">
    <property type="entry name" value="HAD_2"/>
    <property type="match status" value="1"/>
</dbReference>
<protein>
    <submittedName>
        <fullName evidence="1">GMP/IMP nucleotidase YrfG</fullName>
    </submittedName>
</protein>
<accession>A0A3B1AT31</accession>
<dbReference type="InterPro" id="IPR036412">
    <property type="entry name" value="HAD-like_sf"/>
</dbReference>
<dbReference type="EMBL" id="UOFT01000055">
    <property type="protein sequence ID" value="VAW97154.1"/>
    <property type="molecule type" value="Genomic_DNA"/>
</dbReference>
<proteinExistence type="predicted"/>
<sequence length="220" mass="25833">MMINWENIKTVLLDMDGTLLDLNFDNHFWQHHVPIRYGEKNNLSFDKAYDTLMPIYKEVEGTIDWYCVDYWTERLELDIAQLKAEVAHLIAVHPFVREFLTALKQNNIETALVTNAHQKSLALKLEKTQLHHYFDHIVCAHDFGMPKEQQAFWGKLKQQIPYENNSTLFVDDSLSVLRSAQKYGIQYLLSIYKPDTQQAIKDVDEFDAIHSFEEIMPEIV</sequence>